<protein>
    <submittedName>
        <fullName evidence="1">Uncharacterized protein</fullName>
    </submittedName>
</protein>
<dbReference type="EMBL" id="ACIZ01000071">
    <property type="protein sequence ID" value="EEN80048.1"/>
    <property type="molecule type" value="Genomic_DNA"/>
</dbReference>
<evidence type="ECO:0000313" key="1">
    <source>
        <dbReference type="EMBL" id="EEN80048.1"/>
    </source>
</evidence>
<gene>
    <name evidence="1" type="ORF">HMPREF0539_1780</name>
</gene>
<comment type="caution">
    <text evidence="1">The sequence shown here is derived from an EMBL/GenBank/DDBJ whole genome shotgun (WGS) entry which is preliminary data.</text>
</comment>
<dbReference type="HOGENOM" id="CLU_217990_0_0_9"/>
<proteinExistence type="predicted"/>
<organism evidence="1 2">
    <name type="scientific">Lacticaseibacillus rhamnosus (strain LMS2-1)</name>
    <dbReference type="NCBI Taxonomy" id="525361"/>
    <lineage>
        <taxon>Bacteria</taxon>
        <taxon>Bacillati</taxon>
        <taxon>Bacillota</taxon>
        <taxon>Bacilli</taxon>
        <taxon>Lactobacillales</taxon>
        <taxon>Lactobacillaceae</taxon>
        <taxon>Lacticaseibacillus</taxon>
    </lineage>
</organism>
<name>C2JXZ5_LACRM</name>
<dbReference type="AlphaFoldDB" id="C2JXZ5"/>
<evidence type="ECO:0000313" key="2">
    <source>
        <dbReference type="Proteomes" id="UP000004525"/>
    </source>
</evidence>
<accession>C2JXZ5</accession>
<dbReference type="NCBIfam" id="NF040517">
    <property type="entry name" value="Lacto_Palin_RP2"/>
    <property type="match status" value="1"/>
</dbReference>
<dbReference type="Proteomes" id="UP000004525">
    <property type="component" value="Unassembled WGS sequence"/>
</dbReference>
<keyword evidence="2" id="KW-1185">Reference proteome</keyword>
<sequence>MTKPGSSRPRPLMLRFLTGLARAHFLKGDFYGIYFITQK</sequence>
<reference evidence="1" key="1">
    <citation type="submission" date="2009-01" db="EMBL/GenBank/DDBJ databases">
        <authorList>
            <person name="Qin X."/>
            <person name="Bachman B."/>
            <person name="Battles P."/>
            <person name="Bell A."/>
            <person name="Bess C."/>
            <person name="Bickham C."/>
            <person name="Chaboub L."/>
            <person name="Chen D."/>
            <person name="Coyle M."/>
            <person name="Deiros D.R."/>
            <person name="Dinh H."/>
            <person name="Forbes L."/>
            <person name="Fowler G."/>
            <person name="Francisco L."/>
            <person name="Fu Q."/>
            <person name="Gubbala S."/>
            <person name="Hale W."/>
            <person name="Han Y."/>
            <person name="Hemphill L."/>
            <person name="Highlander S.K."/>
            <person name="Hirani K."/>
            <person name="Hogues M."/>
            <person name="Jackson L."/>
            <person name="Jakkamsetti A."/>
            <person name="Javaid M."/>
            <person name="Jiang H."/>
            <person name="Korchina V."/>
            <person name="Kovar C."/>
            <person name="Lara F."/>
            <person name="Lee S."/>
            <person name="Mata R."/>
            <person name="Mathew T."/>
            <person name="Moen C."/>
            <person name="Morales K."/>
            <person name="Munidasa M."/>
            <person name="Nazareth L."/>
            <person name="Ngo R."/>
            <person name="Nguyen L."/>
            <person name="Okwuonu G."/>
            <person name="Ongeri F."/>
            <person name="Patil S."/>
            <person name="Petrosino J."/>
            <person name="Pham C."/>
            <person name="Pham P."/>
            <person name="Pu L.-L."/>
            <person name="Puazo M."/>
            <person name="Raj R."/>
            <person name="Reid J."/>
            <person name="Rouhana J."/>
            <person name="Saada N."/>
            <person name="Shang Y."/>
            <person name="Simmons D."/>
            <person name="Thornton R."/>
            <person name="Warren J."/>
            <person name="Weissenberger G."/>
            <person name="Zhang J."/>
            <person name="Zhang L."/>
            <person name="Zhou C."/>
            <person name="Zhu D."/>
            <person name="Muzny D."/>
            <person name="Worley K."/>
            <person name="Gibbs R."/>
        </authorList>
    </citation>
    <scope>NUCLEOTIDE SEQUENCE [LARGE SCALE GENOMIC DNA]</scope>
    <source>
        <strain evidence="1">LMS2-1</strain>
    </source>
</reference>
<dbReference type="AntiFam" id="ANF00267">
    <property type="entry name" value="DNA repeat translations related to WP_015765070.1"/>
</dbReference>